<dbReference type="Gene3D" id="3.50.50.60">
    <property type="entry name" value="FAD/NAD(P)-binding domain"/>
    <property type="match status" value="1"/>
</dbReference>
<protein>
    <recommendedName>
        <fullName evidence="1">Amine oxidase domain-containing protein</fullName>
    </recommendedName>
</protein>
<evidence type="ECO:0000259" key="1">
    <source>
        <dbReference type="Pfam" id="PF01593"/>
    </source>
</evidence>
<dbReference type="InterPro" id="IPR036188">
    <property type="entry name" value="FAD/NAD-bd_sf"/>
</dbReference>
<accession>A0A098TN52</accession>
<organism evidence="2 3">
    <name type="scientific">Neosynechococcus sphagnicola sy1</name>
    <dbReference type="NCBI Taxonomy" id="1497020"/>
    <lineage>
        <taxon>Bacteria</taxon>
        <taxon>Bacillati</taxon>
        <taxon>Cyanobacteriota</taxon>
        <taxon>Cyanophyceae</taxon>
        <taxon>Neosynechococcales</taxon>
        <taxon>Neosynechococcaceae</taxon>
        <taxon>Neosynechococcus</taxon>
    </lineage>
</organism>
<name>A0A098TN52_9CYAN</name>
<dbReference type="STRING" id="1497020.DO97_20980"/>
<dbReference type="OrthoDB" id="547674at2"/>
<sequence length="369" mass="40698">MGQTLIIGAGAAGLAAGSTLEAAGQAVTLLEARNRLGGRVWTDRSFSNFPIENGAEFIHGDRALTWQWVRELGAETIPVPKFSSYAYEQDGTLYRYEDVITWPDLPRVFGLEDQELATIDPLAADRSLQTWLSQLGLTPQAQRIGAHLLANLYLAAPEHLGVADWAHEMRVHHAGTGNFRLRDGYDHVLHHLAQGLTIHQQTAVQSVRWDVTPLEIRAIAQGQPVLYTADQVVITVPLALLQQQTIDFTPALPTAKQQAIQALRMGPAVKLQLAFRECFWEPEVSLYMGLGTVPVWWSPSYQRPDAHPVLTAFVGGARALALNAVSEAEALQLAVADLCRLFGSDRPRQDLVKGRRISWIDDPWTRGGL</sequence>
<dbReference type="EMBL" id="JJML01000009">
    <property type="protein sequence ID" value="KGF73302.1"/>
    <property type="molecule type" value="Genomic_DNA"/>
</dbReference>
<dbReference type="Proteomes" id="UP000030170">
    <property type="component" value="Unassembled WGS sequence"/>
</dbReference>
<dbReference type="InterPro" id="IPR050281">
    <property type="entry name" value="Flavin_monoamine_oxidase"/>
</dbReference>
<evidence type="ECO:0000313" key="3">
    <source>
        <dbReference type="Proteomes" id="UP000030170"/>
    </source>
</evidence>
<proteinExistence type="predicted"/>
<dbReference type="Pfam" id="PF01593">
    <property type="entry name" value="Amino_oxidase"/>
    <property type="match status" value="1"/>
</dbReference>
<dbReference type="PANTHER" id="PTHR10742:SF410">
    <property type="entry name" value="LYSINE-SPECIFIC HISTONE DEMETHYLASE 2"/>
    <property type="match status" value="1"/>
</dbReference>
<dbReference type="GO" id="GO:0016491">
    <property type="term" value="F:oxidoreductase activity"/>
    <property type="evidence" value="ECO:0007669"/>
    <property type="project" value="InterPro"/>
</dbReference>
<dbReference type="SUPFAM" id="SSF51905">
    <property type="entry name" value="FAD/NAD(P)-binding domain"/>
    <property type="match status" value="1"/>
</dbReference>
<reference evidence="2 3" key="1">
    <citation type="journal article" date="2014" name="Mol. Ecol.">
        <title>Evolution of Synechococcus.</title>
        <authorList>
            <person name="Dvorak P."/>
            <person name="Casamatta D."/>
            <person name="Hasler P."/>
            <person name="Poulickova A."/>
            <person name="Ondrej V."/>
            <person name="Sanges R."/>
        </authorList>
    </citation>
    <scope>NUCLEOTIDE SEQUENCE [LARGE SCALE GENOMIC DNA]</scope>
    <source>
        <strain evidence="2 3">CAUP A 1101</strain>
    </source>
</reference>
<comment type="caution">
    <text evidence="2">The sequence shown here is derived from an EMBL/GenBank/DDBJ whole genome shotgun (WGS) entry which is preliminary data.</text>
</comment>
<evidence type="ECO:0000313" key="2">
    <source>
        <dbReference type="EMBL" id="KGF73302.1"/>
    </source>
</evidence>
<dbReference type="AlphaFoldDB" id="A0A098TN52"/>
<gene>
    <name evidence="2" type="ORF">DO97_20980</name>
</gene>
<dbReference type="PANTHER" id="PTHR10742">
    <property type="entry name" value="FLAVIN MONOAMINE OXIDASE"/>
    <property type="match status" value="1"/>
</dbReference>
<dbReference type="RefSeq" id="WP_036531587.1">
    <property type="nucleotide sequence ID" value="NZ_JJML01000009.1"/>
</dbReference>
<dbReference type="InterPro" id="IPR002937">
    <property type="entry name" value="Amino_oxidase"/>
</dbReference>
<feature type="domain" description="Amine oxidase" evidence="1">
    <location>
        <begin position="12"/>
        <end position="368"/>
    </location>
</feature>
<keyword evidence="3" id="KW-1185">Reference proteome</keyword>